<dbReference type="Proteomes" id="UP001501436">
    <property type="component" value="Unassembled WGS sequence"/>
</dbReference>
<organism evidence="2 3">
    <name type="scientific">Mucilaginibacter defluvii</name>
    <dbReference type="NCBI Taxonomy" id="1196019"/>
    <lineage>
        <taxon>Bacteria</taxon>
        <taxon>Pseudomonadati</taxon>
        <taxon>Bacteroidota</taxon>
        <taxon>Sphingobacteriia</taxon>
        <taxon>Sphingobacteriales</taxon>
        <taxon>Sphingobacteriaceae</taxon>
        <taxon>Mucilaginibacter</taxon>
    </lineage>
</organism>
<gene>
    <name evidence="2" type="ORF">GCM10023313_28870</name>
</gene>
<name>A0ABP9G2K9_9SPHI</name>
<feature type="transmembrane region" description="Helical" evidence="1">
    <location>
        <begin position="6"/>
        <end position="30"/>
    </location>
</feature>
<keyword evidence="1" id="KW-1133">Transmembrane helix</keyword>
<evidence type="ECO:0000313" key="2">
    <source>
        <dbReference type="EMBL" id="GAA4923019.1"/>
    </source>
</evidence>
<feature type="transmembrane region" description="Helical" evidence="1">
    <location>
        <begin position="66"/>
        <end position="92"/>
    </location>
</feature>
<dbReference type="RefSeq" id="WP_345331916.1">
    <property type="nucleotide sequence ID" value="NZ_BAABJI010000002.1"/>
</dbReference>
<dbReference type="Pfam" id="PF07843">
    <property type="entry name" value="DUF1634"/>
    <property type="match status" value="1"/>
</dbReference>
<dbReference type="InterPro" id="IPR012861">
    <property type="entry name" value="DUF1634"/>
</dbReference>
<keyword evidence="1" id="KW-0472">Membrane</keyword>
<accession>A0ABP9G2K9</accession>
<comment type="caution">
    <text evidence="2">The sequence shown here is derived from an EMBL/GenBank/DDBJ whole genome shotgun (WGS) entry which is preliminary data.</text>
</comment>
<feature type="transmembrane region" description="Helical" evidence="1">
    <location>
        <begin position="98"/>
        <end position="116"/>
    </location>
</feature>
<protein>
    <recommendedName>
        <fullName evidence="4">DUF1634 domain-containing protein</fullName>
    </recommendedName>
</protein>
<reference evidence="3" key="1">
    <citation type="journal article" date="2019" name="Int. J. Syst. Evol. Microbiol.">
        <title>The Global Catalogue of Microorganisms (GCM) 10K type strain sequencing project: providing services to taxonomists for standard genome sequencing and annotation.</title>
        <authorList>
            <consortium name="The Broad Institute Genomics Platform"/>
            <consortium name="The Broad Institute Genome Sequencing Center for Infectious Disease"/>
            <person name="Wu L."/>
            <person name="Ma J."/>
        </authorList>
    </citation>
    <scope>NUCLEOTIDE SEQUENCE [LARGE SCALE GENOMIC DNA]</scope>
    <source>
        <strain evidence="3">JCM 18283</strain>
    </source>
</reference>
<keyword evidence="3" id="KW-1185">Reference proteome</keyword>
<sequence length="119" mass="12986">MKIQVIIGQLLRIGVFASIGIAFIGGIIYLTRHGHEIVDYATFKGVPDYVKPGNLFSSMFALRGRAIIQIGIILLIATPVVRLIFSAIGFAAEKDYRYMLITLLVLGIIIFSMLTGKAG</sequence>
<evidence type="ECO:0000313" key="3">
    <source>
        <dbReference type="Proteomes" id="UP001501436"/>
    </source>
</evidence>
<proteinExistence type="predicted"/>
<evidence type="ECO:0000256" key="1">
    <source>
        <dbReference type="SAM" id="Phobius"/>
    </source>
</evidence>
<evidence type="ECO:0008006" key="4">
    <source>
        <dbReference type="Google" id="ProtNLM"/>
    </source>
</evidence>
<dbReference type="EMBL" id="BAABJI010000002">
    <property type="protein sequence ID" value="GAA4923019.1"/>
    <property type="molecule type" value="Genomic_DNA"/>
</dbReference>
<keyword evidence="1" id="KW-0812">Transmembrane</keyword>